<protein>
    <recommendedName>
        <fullName evidence="4">Exonuclease domain-containing protein</fullName>
    </recommendedName>
</protein>
<dbReference type="PANTHER" id="PTHR30231:SF4">
    <property type="entry name" value="PROTEIN NEN2"/>
    <property type="match status" value="1"/>
</dbReference>
<dbReference type="CDD" id="cd06127">
    <property type="entry name" value="DEDDh"/>
    <property type="match status" value="1"/>
</dbReference>
<sequence length="220" mass="24250">MGLIDEEAFSAVTFIVIDFETVTPSGRRPEPTEIAAVAVRPRDGAFVETGRFTSLIRPPGDVAITRFDTAQTGITAEMVAQAPDAATVMSTLERRLTQPPYLLVAHNAPYEAGLIFDRRDSCPALARTPLLDTVRLARAAYPDMRRHRLDDLVRHLKITPPVDRHRALPDVLVTLAVFTQMLEGTTWTSLAQLQAVAGITPRALDIERETAKGRQDPLFP</sequence>
<reference evidence="6" key="1">
    <citation type="journal article" date="2019" name="Int. J. Syst. Evol. Microbiol.">
        <title>The Global Catalogue of Microorganisms (GCM) 10K type strain sequencing project: providing services to taxonomists for standard genome sequencing and annotation.</title>
        <authorList>
            <consortium name="The Broad Institute Genomics Platform"/>
            <consortium name="The Broad Institute Genome Sequencing Center for Infectious Disease"/>
            <person name="Wu L."/>
            <person name="Ma J."/>
        </authorList>
    </citation>
    <scope>NUCLEOTIDE SEQUENCE [LARGE SCALE GENOMIC DNA]</scope>
    <source>
        <strain evidence="6">JCM 17388</strain>
    </source>
</reference>
<dbReference type="SUPFAM" id="SSF53098">
    <property type="entry name" value="Ribonuclease H-like"/>
    <property type="match status" value="1"/>
</dbReference>
<dbReference type="Pfam" id="PF00929">
    <property type="entry name" value="RNase_T"/>
    <property type="match status" value="1"/>
</dbReference>
<keyword evidence="3" id="KW-0269">Exonuclease</keyword>
<evidence type="ECO:0000313" key="6">
    <source>
        <dbReference type="Proteomes" id="UP001501251"/>
    </source>
</evidence>
<dbReference type="InterPro" id="IPR012337">
    <property type="entry name" value="RNaseH-like_sf"/>
</dbReference>
<dbReference type="InterPro" id="IPR013520">
    <property type="entry name" value="Ribonucl_H"/>
</dbReference>
<dbReference type="InterPro" id="IPR036397">
    <property type="entry name" value="RNaseH_sf"/>
</dbReference>
<name>A0ABP8B4S3_9ACTN</name>
<keyword evidence="6" id="KW-1185">Reference proteome</keyword>
<dbReference type="RefSeq" id="WP_344920273.1">
    <property type="nucleotide sequence ID" value="NZ_BAABAQ010000009.1"/>
</dbReference>
<evidence type="ECO:0000256" key="2">
    <source>
        <dbReference type="ARBA" id="ARBA00022801"/>
    </source>
</evidence>
<dbReference type="PANTHER" id="PTHR30231">
    <property type="entry name" value="DNA POLYMERASE III SUBUNIT EPSILON"/>
    <property type="match status" value="1"/>
</dbReference>
<dbReference type="SMART" id="SM00479">
    <property type="entry name" value="EXOIII"/>
    <property type="match status" value="1"/>
</dbReference>
<dbReference type="Gene3D" id="3.30.420.10">
    <property type="entry name" value="Ribonuclease H-like superfamily/Ribonuclease H"/>
    <property type="match status" value="1"/>
</dbReference>
<evidence type="ECO:0000259" key="4">
    <source>
        <dbReference type="SMART" id="SM00479"/>
    </source>
</evidence>
<accession>A0ABP8B4S3</accession>
<dbReference type="Proteomes" id="UP001501251">
    <property type="component" value="Unassembled WGS sequence"/>
</dbReference>
<comment type="caution">
    <text evidence="5">The sequence shown here is derived from an EMBL/GenBank/DDBJ whole genome shotgun (WGS) entry which is preliminary data.</text>
</comment>
<proteinExistence type="predicted"/>
<evidence type="ECO:0000256" key="3">
    <source>
        <dbReference type="ARBA" id="ARBA00022839"/>
    </source>
</evidence>
<evidence type="ECO:0000256" key="1">
    <source>
        <dbReference type="ARBA" id="ARBA00022722"/>
    </source>
</evidence>
<gene>
    <name evidence="5" type="ORF">GCM10022252_48110</name>
</gene>
<keyword evidence="2" id="KW-0378">Hydrolase</keyword>
<keyword evidence="1" id="KW-0540">Nuclease</keyword>
<dbReference type="EMBL" id="BAABAQ010000009">
    <property type="protein sequence ID" value="GAA4198153.1"/>
    <property type="molecule type" value="Genomic_DNA"/>
</dbReference>
<evidence type="ECO:0000313" key="5">
    <source>
        <dbReference type="EMBL" id="GAA4198153.1"/>
    </source>
</evidence>
<organism evidence="5 6">
    <name type="scientific">Streptosporangium oxazolinicum</name>
    <dbReference type="NCBI Taxonomy" id="909287"/>
    <lineage>
        <taxon>Bacteria</taxon>
        <taxon>Bacillati</taxon>
        <taxon>Actinomycetota</taxon>
        <taxon>Actinomycetes</taxon>
        <taxon>Streptosporangiales</taxon>
        <taxon>Streptosporangiaceae</taxon>
        <taxon>Streptosporangium</taxon>
    </lineage>
</organism>
<feature type="domain" description="Exonuclease" evidence="4">
    <location>
        <begin position="13"/>
        <end position="187"/>
    </location>
</feature>